<feature type="domain" description="DUF5801" evidence="2">
    <location>
        <begin position="859"/>
        <end position="998"/>
    </location>
</feature>
<dbReference type="Proteomes" id="UP000182306">
    <property type="component" value="Chromosome"/>
</dbReference>
<dbReference type="InterPro" id="IPR043824">
    <property type="entry name" value="DUF5801"/>
</dbReference>
<dbReference type="OrthoDB" id="8335338at2"/>
<feature type="domain" description="DUF5801" evidence="2">
    <location>
        <begin position="489"/>
        <end position="632"/>
    </location>
</feature>
<dbReference type="STRING" id="194963.SAMCFNEI73_Ch1796"/>
<dbReference type="KEGG" id="same:SAMCFNEI73_Ch1796"/>
<dbReference type="Pfam" id="PF19116">
    <property type="entry name" value="DUF5801"/>
    <property type="match status" value="3"/>
</dbReference>
<sequence length="1368" mass="137463">MAIAITSAGAFVVLDETEDLQNATATPSPAGDADDNDTSNPLPAAFSTALSSHGVVTFAEAALSGHNGAAGNTGANIITVTGATATTDFAFRGENGAAFTAYEAGATSTLNSGLSAVAPDGTITEIYLFADPDDNNIVYGVAGDSGDDPIVFAIYLEEVKNASNITIGAKMWTVLADGYTLAHTTDDHDESLDLADKLFVAAVAENDFSFANAPSGQNLFMMFGNTSLAILVTGEDPADQSAGQNVSNDGDTVNTGQGGGATTLGTEGQQIKAQKALVVTFVTGANSNFLVPGLTPTEANLESNIAFSGYAQDVTGAAFTISQMTPGNANTTATVELQAFLTADASGTGYIDNNPLTTGDAAVAIASVQVIRGGVDVTGTLGVNVTISGGIATITGVKDDDIIQYTTTDDHNRVLIRNDQPASGQGSNVSFDLGGFTITQVSSDVEEVGSKVRFEDDGPAIDLTSLAPTIAVDESVGTGGSTKDEPGGAAANDEAAAGAPAGAIGYAVTAAATLFSETTEPGSDGEDGTAYSLVLTAGATGLTDIATGSAVVLSLVGGVVEGRSATGNHLVFTIAVASTTGNVTTTLYRALSHGADSNDHDSAVSMASGLVELQATLTDGDGDTGSDKIELGSLIDFEDDGPAIDLTSLAPRIGVDESVGTGGSAKDEPGNAQPNDETTAGAPAGAIGYKVTAAATLFSETADAGSDGQDGKAYSLVLNAGATGLTDIATGSAVVLVNNGGVIEGRSATGNHLVFTIAVASATGNVTTTLYRALDHGADSNDHDSAVSMATGLVELQATLTDRDTDTASDKIELGSLIDFEDDGPAIDLTSLAPTIGVDESVGTGGSAKDEPGNAQPNDETTAGAPAGAIGYAVTTAATLFSETVDAGSDGQDGKAYSLVLNAGATGLTDIATGSAVVLVNNGGVIEGRSATGNHLVFTIAVASATGNVTTTLYRALSHGADSNDHDSAVSMASGLVELQATLTDGDGDTGSDKIELGSLIDFEDDGPAVTVADSNGNYDDGAQGTWDDNNPGSDGFASLSVNFDSYEIDDDGLITVDTALTKTGNFTFTGSITDDFNGDGTDETVGFTLTFDPVNDTYDLDVTTPPPTTRTFDTSQGSLKAGGPDAVQTLLFGGSEAGADDIVFFGVVATAPIQGVSSPPTNDIEDLVVEGAGDLTEAQIEGLFPIPSLINPSTQMNVSTSGIGINNNNLNGASEGAGTGAFAGTSITSGDESFVVNPETVVDKVTVFIDNSVGGYNPATEELYFTVYYTDGTVQAATKVTAGMLTPVTSGVAAGGFSFEIDGGAKQIDAVQLTMGEGTIKIPVIAFSVEQVFDPEPLQLDFTATLFDGDGDSSSDSFSIDLIEAVV</sequence>
<evidence type="ECO:0000256" key="1">
    <source>
        <dbReference type="SAM" id="MobiDB-lite"/>
    </source>
</evidence>
<feature type="region of interest" description="Disordered" evidence="1">
    <location>
        <begin position="838"/>
        <end position="866"/>
    </location>
</feature>
<name>A0A1L3LLW4_9HYPH</name>
<evidence type="ECO:0000313" key="3">
    <source>
        <dbReference type="EMBL" id="APG91088.1"/>
    </source>
</evidence>
<feature type="region of interest" description="Disordered" evidence="1">
    <location>
        <begin position="239"/>
        <end position="265"/>
    </location>
</feature>
<feature type="region of interest" description="Disordered" evidence="1">
    <location>
        <begin position="655"/>
        <end position="683"/>
    </location>
</feature>
<feature type="region of interest" description="Disordered" evidence="1">
    <location>
        <begin position="21"/>
        <end position="42"/>
    </location>
</feature>
<dbReference type="EMBL" id="CP013107">
    <property type="protein sequence ID" value="APG91088.1"/>
    <property type="molecule type" value="Genomic_DNA"/>
</dbReference>
<proteinExistence type="predicted"/>
<evidence type="ECO:0000259" key="2">
    <source>
        <dbReference type="Pfam" id="PF19116"/>
    </source>
</evidence>
<accession>A0A1L3LLW4</accession>
<evidence type="ECO:0000313" key="4">
    <source>
        <dbReference type="Proteomes" id="UP000182306"/>
    </source>
</evidence>
<feature type="region of interest" description="Disordered" evidence="1">
    <location>
        <begin position="474"/>
        <end position="495"/>
    </location>
</feature>
<keyword evidence="4" id="KW-1185">Reference proteome</keyword>
<organism evidence="3 4">
    <name type="scientific">Sinorhizobium americanum</name>
    <dbReference type="NCBI Taxonomy" id="194963"/>
    <lineage>
        <taxon>Bacteria</taxon>
        <taxon>Pseudomonadati</taxon>
        <taxon>Pseudomonadota</taxon>
        <taxon>Alphaproteobacteria</taxon>
        <taxon>Hyphomicrobiales</taxon>
        <taxon>Rhizobiaceae</taxon>
        <taxon>Sinorhizobium/Ensifer group</taxon>
        <taxon>Sinorhizobium</taxon>
    </lineage>
</organism>
<feature type="domain" description="DUF5801" evidence="2">
    <location>
        <begin position="676"/>
        <end position="815"/>
    </location>
</feature>
<gene>
    <name evidence="3" type="ORF">SAMCFNEI73_Ch1796</name>
</gene>
<dbReference type="RefSeq" id="WP_064253643.1">
    <property type="nucleotide sequence ID" value="NZ_CP013107.1"/>
</dbReference>
<reference evidence="3 4" key="1">
    <citation type="submission" date="2015-10" db="EMBL/GenBank/DDBJ databases">
        <title>Genomic differences between typical nodule nitrogen-fixing rhizobial strains and those coming from bean seeds.</title>
        <authorList>
            <person name="Peralta H."/>
            <person name="Aguilar-Vera A."/>
            <person name="Diaz R."/>
            <person name="Mora Y."/>
            <person name="Martinez-Batallar G."/>
            <person name="Salazar E."/>
            <person name="Vargas-Lagunas C."/>
            <person name="Encarnacion S."/>
            <person name="Girard L."/>
            <person name="Mora J."/>
        </authorList>
    </citation>
    <scope>NUCLEOTIDE SEQUENCE [LARGE SCALE GENOMIC DNA]</scope>
    <source>
        <strain evidence="3 4">CFNEI 73</strain>
    </source>
</reference>
<feature type="compositionally biased region" description="Polar residues" evidence="1">
    <location>
        <begin position="241"/>
        <end position="254"/>
    </location>
</feature>
<protein>
    <submittedName>
        <fullName evidence="3">T1SS secreted agglutinin RTX</fullName>
    </submittedName>
</protein>